<evidence type="ECO:0000256" key="3">
    <source>
        <dbReference type="ARBA" id="ARBA00005201"/>
    </source>
</evidence>
<dbReference type="GO" id="GO:0009231">
    <property type="term" value="P:riboflavin biosynthetic process"/>
    <property type="evidence" value="ECO:0007669"/>
    <property type="project" value="InterPro"/>
</dbReference>
<dbReference type="GO" id="GO:0009398">
    <property type="term" value="P:FMN biosynthetic process"/>
    <property type="evidence" value="ECO:0007669"/>
    <property type="project" value="UniProtKB-UniRule"/>
</dbReference>
<evidence type="ECO:0000259" key="16">
    <source>
        <dbReference type="SMART" id="SM00904"/>
    </source>
</evidence>
<reference evidence="17" key="1">
    <citation type="submission" date="2019-08" db="EMBL/GenBank/DDBJ databases">
        <authorList>
            <person name="Amaro Estrada I."/>
            <person name="Quiroz Castaneda R.E."/>
            <person name="Martinez Ocampo F."/>
            <person name="Rodriguez Camarillo S.D."/>
        </authorList>
    </citation>
    <scope>NUCLEOTIDE SEQUENCE</scope>
    <source>
        <strain evidence="17">MEX-30-184-02</strain>
    </source>
</reference>
<dbReference type="GO" id="GO:0008531">
    <property type="term" value="F:riboflavin kinase activity"/>
    <property type="evidence" value="ECO:0007669"/>
    <property type="project" value="UniProtKB-UniRule"/>
</dbReference>
<keyword evidence="6 15" id="KW-0808">Transferase</keyword>
<dbReference type="InterPro" id="IPR002606">
    <property type="entry name" value="Riboflavin_kinase_bac"/>
</dbReference>
<dbReference type="SMART" id="SM00904">
    <property type="entry name" value="Flavokinase"/>
    <property type="match status" value="1"/>
</dbReference>
<dbReference type="PANTHER" id="PTHR22749:SF6">
    <property type="entry name" value="RIBOFLAVIN KINASE"/>
    <property type="match status" value="1"/>
</dbReference>
<evidence type="ECO:0000256" key="1">
    <source>
        <dbReference type="ARBA" id="ARBA00002121"/>
    </source>
</evidence>
<evidence type="ECO:0000256" key="15">
    <source>
        <dbReference type="PIRNR" id="PIRNR004491"/>
    </source>
</evidence>
<evidence type="ECO:0000256" key="6">
    <source>
        <dbReference type="ARBA" id="ARBA00022679"/>
    </source>
</evidence>
<keyword evidence="7 15" id="KW-0548">Nucleotidyltransferase</keyword>
<comment type="catalytic activity">
    <reaction evidence="14 15">
        <text>FMN + ATP + H(+) = FAD + diphosphate</text>
        <dbReference type="Rhea" id="RHEA:17237"/>
        <dbReference type="ChEBI" id="CHEBI:15378"/>
        <dbReference type="ChEBI" id="CHEBI:30616"/>
        <dbReference type="ChEBI" id="CHEBI:33019"/>
        <dbReference type="ChEBI" id="CHEBI:57692"/>
        <dbReference type="ChEBI" id="CHEBI:58210"/>
        <dbReference type="EC" id="2.7.7.2"/>
    </reaction>
</comment>
<evidence type="ECO:0000256" key="12">
    <source>
        <dbReference type="ARBA" id="ARBA00023268"/>
    </source>
</evidence>
<sequence length="303" mass="33897">MEVLYGHEGKEAVALTFGNFDGIHLGHVQIFAELTRRAAELSLPAAVLTFSPHTTAFLRQRKNFLLVDFEHKVELIEACGVDYLYVVEFGQEFAQLSPDAFIHNVLVGGCKARHVVVGKDCVFGHKCAGNLKSLELHAATCGYGVTGVPQYMVDGRACSSSRIRECLQLGDIETANLLLGRRHVVSGRVLKGRGRGKLIGFPTLNLSMDHTVLPKNGVYHARVRFGGNNYWLPGVVNIGTRPTFAEEICPLLEMHVFDFDDDVYGKWADVELISFLRPERKFHNVDQLVRQIEQDISRVKQRH</sequence>
<dbReference type="NCBIfam" id="TIGR00083">
    <property type="entry name" value="ribF"/>
    <property type="match status" value="1"/>
</dbReference>
<accession>A0A643CPA3</accession>
<dbReference type="RefSeq" id="WP_023441486.1">
    <property type="nucleotide sequence ID" value="NZ_CP023730.1"/>
</dbReference>
<dbReference type="PANTHER" id="PTHR22749">
    <property type="entry name" value="RIBOFLAVIN KINASE/FMN ADENYLYLTRANSFERASE"/>
    <property type="match status" value="1"/>
</dbReference>
<dbReference type="InterPro" id="IPR014729">
    <property type="entry name" value="Rossmann-like_a/b/a_fold"/>
</dbReference>
<name>A0A643CPA3_ANAMA</name>
<keyword evidence="11 15" id="KW-0067">ATP-binding</keyword>
<gene>
    <name evidence="17" type="primary">ribF</name>
    <name evidence="17" type="ORF">FY207_01895</name>
</gene>
<keyword evidence="5 15" id="KW-0288">FMN</keyword>
<dbReference type="EC" id="2.7.7.2" evidence="15"/>
<evidence type="ECO:0000256" key="10">
    <source>
        <dbReference type="ARBA" id="ARBA00022827"/>
    </source>
</evidence>
<evidence type="ECO:0000313" key="17">
    <source>
        <dbReference type="EMBL" id="KAB0452189.1"/>
    </source>
</evidence>
<dbReference type="AlphaFoldDB" id="A0A643CPA3"/>
<dbReference type="FunFam" id="3.40.50.620:FF:000021">
    <property type="entry name" value="Riboflavin biosynthesis protein"/>
    <property type="match status" value="1"/>
</dbReference>
<evidence type="ECO:0000256" key="14">
    <source>
        <dbReference type="ARBA" id="ARBA00049494"/>
    </source>
</evidence>
<comment type="catalytic activity">
    <reaction evidence="13 15">
        <text>riboflavin + ATP = FMN + ADP + H(+)</text>
        <dbReference type="Rhea" id="RHEA:14357"/>
        <dbReference type="ChEBI" id="CHEBI:15378"/>
        <dbReference type="ChEBI" id="CHEBI:30616"/>
        <dbReference type="ChEBI" id="CHEBI:57986"/>
        <dbReference type="ChEBI" id="CHEBI:58210"/>
        <dbReference type="ChEBI" id="CHEBI:456216"/>
        <dbReference type="EC" id="2.7.1.26"/>
    </reaction>
</comment>
<dbReference type="EMBL" id="VTCY01000004">
    <property type="protein sequence ID" value="KAB0452189.1"/>
    <property type="molecule type" value="Genomic_DNA"/>
</dbReference>
<proteinExistence type="inferred from homology"/>
<comment type="function">
    <text evidence="1">Catalyzes the phosphorylation of riboflavin to FMN followed by the adenylation of FMN to FAD.</text>
</comment>
<dbReference type="SUPFAM" id="SSF82114">
    <property type="entry name" value="Riboflavin kinase-like"/>
    <property type="match status" value="1"/>
</dbReference>
<keyword evidence="12" id="KW-0511">Multifunctional enzyme</keyword>
<dbReference type="InterPro" id="IPR015864">
    <property type="entry name" value="FAD_synthase"/>
</dbReference>
<dbReference type="InterPro" id="IPR023468">
    <property type="entry name" value="Riboflavin_kinase"/>
</dbReference>
<protein>
    <recommendedName>
        <fullName evidence="15">Riboflavin biosynthesis protein</fullName>
    </recommendedName>
    <domain>
        <recommendedName>
            <fullName evidence="15">Riboflavin kinase</fullName>
            <ecNumber evidence="15">2.7.1.26</ecNumber>
        </recommendedName>
        <alternativeName>
            <fullName evidence="15">Flavokinase</fullName>
        </alternativeName>
    </domain>
    <domain>
        <recommendedName>
            <fullName evidence="15">FMN adenylyltransferase</fullName>
            <ecNumber evidence="15">2.7.7.2</ecNumber>
        </recommendedName>
        <alternativeName>
            <fullName evidence="15">FAD pyrophosphorylase</fullName>
        </alternativeName>
        <alternativeName>
            <fullName evidence="15">FAD synthase</fullName>
        </alternativeName>
    </domain>
</protein>
<evidence type="ECO:0000256" key="4">
    <source>
        <dbReference type="ARBA" id="ARBA00022630"/>
    </source>
</evidence>
<dbReference type="GO" id="GO:0003919">
    <property type="term" value="F:FMN adenylyltransferase activity"/>
    <property type="evidence" value="ECO:0007669"/>
    <property type="project" value="UniProtKB-UniRule"/>
</dbReference>
<dbReference type="GO" id="GO:0005524">
    <property type="term" value="F:ATP binding"/>
    <property type="evidence" value="ECO:0007669"/>
    <property type="project" value="UniProtKB-UniRule"/>
</dbReference>
<dbReference type="Pfam" id="PF01687">
    <property type="entry name" value="Flavokinase"/>
    <property type="match status" value="1"/>
</dbReference>
<dbReference type="UniPathway" id="UPA00276">
    <property type="reaction ID" value="UER00406"/>
</dbReference>
<comment type="caution">
    <text evidence="17">The sequence shown here is derived from an EMBL/GenBank/DDBJ whole genome shotgun (WGS) entry which is preliminary data.</text>
</comment>
<comment type="similarity">
    <text evidence="15">Belongs to the ribF family.</text>
</comment>
<organism evidence="17">
    <name type="scientific">Anaplasma marginale</name>
    <dbReference type="NCBI Taxonomy" id="770"/>
    <lineage>
        <taxon>Bacteria</taxon>
        <taxon>Pseudomonadati</taxon>
        <taxon>Pseudomonadota</taxon>
        <taxon>Alphaproteobacteria</taxon>
        <taxon>Rickettsiales</taxon>
        <taxon>Anaplasmataceae</taxon>
        <taxon>Anaplasma</taxon>
    </lineage>
</organism>
<keyword evidence="9 15" id="KW-0418">Kinase</keyword>
<comment type="pathway">
    <text evidence="3 15">Cofactor biosynthesis; FMN biosynthesis; FMN from riboflavin (ATP route): step 1/1.</text>
</comment>
<dbReference type="Gene3D" id="3.40.50.620">
    <property type="entry name" value="HUPs"/>
    <property type="match status" value="1"/>
</dbReference>
<evidence type="ECO:0000256" key="8">
    <source>
        <dbReference type="ARBA" id="ARBA00022741"/>
    </source>
</evidence>
<keyword evidence="4 15" id="KW-0285">Flavoprotein</keyword>
<feature type="domain" description="Riboflavin kinase" evidence="16">
    <location>
        <begin position="178"/>
        <end position="302"/>
    </location>
</feature>
<dbReference type="GO" id="GO:0006747">
    <property type="term" value="P:FAD biosynthetic process"/>
    <property type="evidence" value="ECO:0007669"/>
    <property type="project" value="UniProtKB-UniRule"/>
</dbReference>
<keyword evidence="8 15" id="KW-0547">Nucleotide-binding</keyword>
<keyword evidence="10 15" id="KW-0274">FAD</keyword>
<dbReference type="UniPathway" id="UPA00277">
    <property type="reaction ID" value="UER00407"/>
</dbReference>
<dbReference type="Gene3D" id="2.40.30.30">
    <property type="entry name" value="Riboflavin kinase-like"/>
    <property type="match status" value="1"/>
</dbReference>
<evidence type="ECO:0000256" key="9">
    <source>
        <dbReference type="ARBA" id="ARBA00022777"/>
    </source>
</evidence>
<evidence type="ECO:0000256" key="11">
    <source>
        <dbReference type="ARBA" id="ARBA00022840"/>
    </source>
</evidence>
<evidence type="ECO:0000256" key="13">
    <source>
        <dbReference type="ARBA" id="ARBA00047880"/>
    </source>
</evidence>
<evidence type="ECO:0000256" key="2">
    <source>
        <dbReference type="ARBA" id="ARBA00004726"/>
    </source>
</evidence>
<dbReference type="NCBIfam" id="NF004162">
    <property type="entry name" value="PRK05627.1-5"/>
    <property type="match status" value="1"/>
</dbReference>
<dbReference type="Pfam" id="PF06574">
    <property type="entry name" value="FAD_syn"/>
    <property type="match status" value="1"/>
</dbReference>
<dbReference type="CDD" id="cd02064">
    <property type="entry name" value="FAD_synthetase_N"/>
    <property type="match status" value="1"/>
</dbReference>
<dbReference type="InterPro" id="IPR015865">
    <property type="entry name" value="Riboflavin_kinase_bac/euk"/>
</dbReference>
<dbReference type="SUPFAM" id="SSF52374">
    <property type="entry name" value="Nucleotidylyl transferase"/>
    <property type="match status" value="1"/>
</dbReference>
<dbReference type="PIRSF" id="PIRSF004491">
    <property type="entry name" value="FAD_Synth"/>
    <property type="match status" value="1"/>
</dbReference>
<evidence type="ECO:0000256" key="7">
    <source>
        <dbReference type="ARBA" id="ARBA00022695"/>
    </source>
</evidence>
<dbReference type="InterPro" id="IPR023465">
    <property type="entry name" value="Riboflavin_kinase_dom_sf"/>
</dbReference>
<comment type="pathway">
    <text evidence="2 15">Cofactor biosynthesis; FAD biosynthesis; FAD from FMN: step 1/1.</text>
</comment>
<dbReference type="EC" id="2.7.1.26" evidence="15"/>
<evidence type="ECO:0000256" key="5">
    <source>
        <dbReference type="ARBA" id="ARBA00022643"/>
    </source>
</evidence>